<feature type="region of interest" description="Disordered" evidence="1">
    <location>
        <begin position="1"/>
        <end position="35"/>
    </location>
</feature>
<feature type="compositionally biased region" description="Basic and acidic residues" evidence="1">
    <location>
        <begin position="64"/>
        <end position="81"/>
    </location>
</feature>
<evidence type="ECO:0000313" key="2">
    <source>
        <dbReference type="EnsemblPlants" id="OMERI03G12610.5"/>
    </source>
</evidence>
<reference evidence="2" key="2">
    <citation type="submission" date="2018-05" db="EMBL/GenBank/DDBJ databases">
        <title>OmerRS3 (Oryza meridionalis Reference Sequence Version 3).</title>
        <authorList>
            <person name="Zhang J."/>
            <person name="Kudrna D."/>
            <person name="Lee S."/>
            <person name="Talag J."/>
            <person name="Welchert J."/>
            <person name="Wing R.A."/>
        </authorList>
    </citation>
    <scope>NUCLEOTIDE SEQUENCE [LARGE SCALE GENOMIC DNA]</scope>
    <source>
        <strain evidence="2">cv. OR44</strain>
    </source>
</reference>
<dbReference type="Gramene" id="OMERI03G12610.5">
    <property type="protein sequence ID" value="OMERI03G12610.5"/>
    <property type="gene ID" value="OMERI03G12610"/>
</dbReference>
<feature type="compositionally biased region" description="Acidic residues" evidence="1">
    <location>
        <begin position="18"/>
        <end position="28"/>
    </location>
</feature>
<accession>A0A0E0CZ69</accession>
<dbReference type="HOGENOM" id="CLU_1789995_0_0_1"/>
<protein>
    <submittedName>
        <fullName evidence="2">Uncharacterized protein</fullName>
    </submittedName>
</protein>
<sequence>MLQQTQTPQQRDEREVDGVEEAILEDPGEVAHHEHRRVGAQRLVVERHVHLPALLSLDSAGGEQEDRREEEGGAESGDGRHGWGLLRRSPAAAAAAAAVVRRGGEVEWNGGEGTRRRSMASTIPSSKIPARWLTMNREQYGHSVS</sequence>
<organism evidence="2">
    <name type="scientific">Oryza meridionalis</name>
    <dbReference type="NCBI Taxonomy" id="40149"/>
    <lineage>
        <taxon>Eukaryota</taxon>
        <taxon>Viridiplantae</taxon>
        <taxon>Streptophyta</taxon>
        <taxon>Embryophyta</taxon>
        <taxon>Tracheophyta</taxon>
        <taxon>Spermatophyta</taxon>
        <taxon>Magnoliopsida</taxon>
        <taxon>Liliopsida</taxon>
        <taxon>Poales</taxon>
        <taxon>Poaceae</taxon>
        <taxon>BOP clade</taxon>
        <taxon>Oryzoideae</taxon>
        <taxon>Oryzeae</taxon>
        <taxon>Oryzinae</taxon>
        <taxon>Oryza</taxon>
    </lineage>
</organism>
<evidence type="ECO:0000256" key="1">
    <source>
        <dbReference type="SAM" id="MobiDB-lite"/>
    </source>
</evidence>
<reference evidence="2" key="1">
    <citation type="submission" date="2015-04" db="UniProtKB">
        <authorList>
            <consortium name="EnsemblPlants"/>
        </authorList>
    </citation>
    <scope>IDENTIFICATION</scope>
</reference>
<feature type="region of interest" description="Disordered" evidence="1">
    <location>
        <begin position="54"/>
        <end position="84"/>
    </location>
</feature>
<evidence type="ECO:0000313" key="3">
    <source>
        <dbReference type="Proteomes" id="UP000008021"/>
    </source>
</evidence>
<proteinExistence type="predicted"/>
<name>A0A0E0CZ69_9ORYZ</name>
<dbReference type="AlphaFoldDB" id="A0A0E0CZ69"/>
<dbReference type="EnsemblPlants" id="OMERI03G12610.5">
    <property type="protein sequence ID" value="OMERI03G12610.5"/>
    <property type="gene ID" value="OMERI03G12610"/>
</dbReference>
<dbReference type="Proteomes" id="UP000008021">
    <property type="component" value="Chromosome 3"/>
</dbReference>
<keyword evidence="3" id="KW-1185">Reference proteome</keyword>